<evidence type="ECO:0000313" key="2">
    <source>
        <dbReference type="Proteomes" id="UP000053268"/>
    </source>
</evidence>
<dbReference type="AlphaFoldDB" id="A0A194PDY2"/>
<proteinExistence type="predicted"/>
<evidence type="ECO:0000313" key="1">
    <source>
        <dbReference type="EMBL" id="KPI90894.1"/>
    </source>
</evidence>
<accession>A0A194PDY2</accession>
<sequence>MSIDADKGTCRTSHAQLRGGVKHLTCTYEMIVHGILAVLNRPPTERSGQSGQQLTAGPLPCAHHPAWVTALDSLDNCSRARSDTNVRIIILNSNRNYRPRGRDWPVIAPTPILQLARRPVYVNGERGLVVLVTRLTS</sequence>
<gene>
    <name evidence="1" type="ORF">RR46_14398</name>
</gene>
<reference evidence="1 2" key="1">
    <citation type="journal article" date="2015" name="Nat. Commun.">
        <title>Outbred genome sequencing and CRISPR/Cas9 gene editing in butterflies.</title>
        <authorList>
            <person name="Li X."/>
            <person name="Fan D."/>
            <person name="Zhang W."/>
            <person name="Liu G."/>
            <person name="Zhang L."/>
            <person name="Zhao L."/>
            <person name="Fang X."/>
            <person name="Chen L."/>
            <person name="Dong Y."/>
            <person name="Chen Y."/>
            <person name="Ding Y."/>
            <person name="Zhao R."/>
            <person name="Feng M."/>
            <person name="Zhu Y."/>
            <person name="Feng Y."/>
            <person name="Jiang X."/>
            <person name="Zhu D."/>
            <person name="Xiang H."/>
            <person name="Feng X."/>
            <person name="Li S."/>
            <person name="Wang J."/>
            <person name="Zhang G."/>
            <person name="Kronforst M.R."/>
            <person name="Wang W."/>
        </authorList>
    </citation>
    <scope>NUCLEOTIDE SEQUENCE [LARGE SCALE GENOMIC DNA]</scope>
    <source>
        <strain evidence="1">Ya'a_city_454_Px</strain>
        <tissue evidence="1">Whole body</tissue>
    </source>
</reference>
<dbReference type="Proteomes" id="UP000053268">
    <property type="component" value="Unassembled WGS sequence"/>
</dbReference>
<keyword evidence="2" id="KW-1185">Reference proteome</keyword>
<organism evidence="1 2">
    <name type="scientific">Papilio xuthus</name>
    <name type="common">Asian swallowtail butterfly</name>
    <dbReference type="NCBI Taxonomy" id="66420"/>
    <lineage>
        <taxon>Eukaryota</taxon>
        <taxon>Metazoa</taxon>
        <taxon>Ecdysozoa</taxon>
        <taxon>Arthropoda</taxon>
        <taxon>Hexapoda</taxon>
        <taxon>Insecta</taxon>
        <taxon>Pterygota</taxon>
        <taxon>Neoptera</taxon>
        <taxon>Endopterygota</taxon>
        <taxon>Lepidoptera</taxon>
        <taxon>Glossata</taxon>
        <taxon>Ditrysia</taxon>
        <taxon>Papilionoidea</taxon>
        <taxon>Papilionidae</taxon>
        <taxon>Papilioninae</taxon>
        <taxon>Papilio</taxon>
    </lineage>
</organism>
<dbReference type="EMBL" id="KQ459606">
    <property type="protein sequence ID" value="KPI90894.1"/>
    <property type="molecule type" value="Genomic_DNA"/>
</dbReference>
<name>A0A194PDY2_PAPXU</name>
<protein>
    <submittedName>
        <fullName evidence="1">Uncharacterized protein</fullName>
    </submittedName>
</protein>